<accession>A0A6J5RJ69</accession>
<proteinExistence type="predicted"/>
<sequence>MNSFKTACFQKFEKIKACLISYEPAVVEMLAAMVH</sequence>
<evidence type="ECO:0000313" key="1">
    <source>
        <dbReference type="EMBL" id="CAB4196022.1"/>
    </source>
</evidence>
<name>A0A6J5RJ69_9CAUD</name>
<protein>
    <submittedName>
        <fullName evidence="1">Uncharacterized protein</fullName>
    </submittedName>
</protein>
<reference evidence="1" key="1">
    <citation type="submission" date="2020-05" db="EMBL/GenBank/DDBJ databases">
        <authorList>
            <person name="Chiriac C."/>
            <person name="Salcher M."/>
            <person name="Ghai R."/>
            <person name="Kavagutti S V."/>
        </authorList>
    </citation>
    <scope>NUCLEOTIDE SEQUENCE</scope>
</reference>
<gene>
    <name evidence="1" type="ORF">UFOVP1298_57</name>
</gene>
<dbReference type="EMBL" id="LR797250">
    <property type="protein sequence ID" value="CAB4196022.1"/>
    <property type="molecule type" value="Genomic_DNA"/>
</dbReference>
<organism evidence="1">
    <name type="scientific">uncultured Caudovirales phage</name>
    <dbReference type="NCBI Taxonomy" id="2100421"/>
    <lineage>
        <taxon>Viruses</taxon>
        <taxon>Duplodnaviria</taxon>
        <taxon>Heunggongvirae</taxon>
        <taxon>Uroviricota</taxon>
        <taxon>Caudoviricetes</taxon>
        <taxon>Peduoviridae</taxon>
        <taxon>Maltschvirus</taxon>
        <taxon>Maltschvirus maltsch</taxon>
    </lineage>
</organism>